<dbReference type="RefSeq" id="WP_079003692.1">
    <property type="nucleotide sequence ID" value="NZ_CP019402.1"/>
</dbReference>
<dbReference type="EMBL" id="RKHL01000001">
    <property type="protein sequence ID" value="ROR80044.1"/>
    <property type="molecule type" value="Genomic_DNA"/>
</dbReference>
<name>A0A1S7BDK4_9MICO</name>
<reference evidence="1 2" key="1">
    <citation type="submission" date="2018-11" db="EMBL/GenBank/DDBJ databases">
        <title>Sequencing the genomes of 1000 actinobacteria strains.</title>
        <authorList>
            <person name="Klenk H.-P."/>
        </authorList>
    </citation>
    <scope>NUCLEOTIDE SEQUENCE [LARGE SCALE GENOMIC DNA]</scope>
    <source>
        <strain evidence="1 2">DSM 14012</strain>
    </source>
</reference>
<gene>
    <name evidence="1" type="ORF">EDD42_0076</name>
</gene>
<dbReference type="Proteomes" id="UP000266915">
    <property type="component" value="Unassembled WGS sequence"/>
</dbReference>
<accession>A0A1S7BDK4</accession>
<dbReference type="KEGG" id="pflu:BWO91_19130"/>
<comment type="caution">
    <text evidence="1">The sequence shown here is derived from an EMBL/GenBank/DDBJ whole genome shotgun (WGS) entry which is preliminary data.</text>
</comment>
<protein>
    <submittedName>
        <fullName evidence="1">Uncharacterized protein</fullName>
    </submittedName>
</protein>
<dbReference type="OrthoDB" id="5197174at2"/>
<evidence type="ECO:0000313" key="1">
    <source>
        <dbReference type="EMBL" id="ROR80044.1"/>
    </source>
</evidence>
<keyword evidence="2" id="KW-1185">Reference proteome</keyword>
<proteinExistence type="predicted"/>
<dbReference type="STRING" id="150123.BWO91_19130"/>
<organism evidence="1 2">
    <name type="scientific">Plantibacter flavus</name>
    <dbReference type="NCBI Taxonomy" id="150123"/>
    <lineage>
        <taxon>Bacteria</taxon>
        <taxon>Bacillati</taxon>
        <taxon>Actinomycetota</taxon>
        <taxon>Actinomycetes</taxon>
        <taxon>Micrococcales</taxon>
        <taxon>Microbacteriaceae</taxon>
        <taxon>Plantibacter</taxon>
    </lineage>
</organism>
<evidence type="ECO:0000313" key="2">
    <source>
        <dbReference type="Proteomes" id="UP000266915"/>
    </source>
</evidence>
<dbReference type="AlphaFoldDB" id="A0A1S7BDK4"/>
<sequence>MGKASRIKRERGSVITATHEPKVPQNWPDGHVGVELTGSDDAECIVVTIHGVRHYLHSSTAYELSKMLDSRIEEWDSYAKSQGAPGVLDVD</sequence>